<dbReference type="InterPro" id="IPR017452">
    <property type="entry name" value="GPCR_Rhodpsn_7TM"/>
</dbReference>
<dbReference type="Proteomes" id="UP000001075">
    <property type="component" value="Unassembled WGS sequence"/>
</dbReference>
<evidence type="ECO:0000256" key="7">
    <source>
        <dbReference type="ARBA" id="ARBA00023136"/>
    </source>
</evidence>
<dbReference type="PROSITE" id="PS00237">
    <property type="entry name" value="G_PROTEIN_RECEP_F1_1"/>
    <property type="match status" value="1"/>
</dbReference>
<feature type="transmembrane region" description="Helical" evidence="13">
    <location>
        <begin position="209"/>
        <end position="230"/>
    </location>
</feature>
<sequence>MANNASLEQNQNPCSAINNSIPLIQGKLPTLTLSGKIRVAVTFFLFLLSTAFNASFLSKLQKWTQKKEKGRKLSRMKVLLKHLTLANLLETLIVMPLDGMWNITVQWYAGEFLCKVLSYLKLFSMYAPAFMMVVISLDRSLAITRPLAVQSNSKLEQSMIGLAWILSIVFAGPQLYIFRMIYLEDGSGQAEVFSQCVTHCSFPQWWHQAFYNFFTFSCLFIFPLLIMLICNGKIIFTLTRVLHQDPRSTYSLDLSNNCRQALTIHDTKKCQAWDLGTNFFLCEDDVTNERNRAEAVLHHIAELNPYVHVSSSSAPFDETTDLSFLEKYQESLEKQIKHPRYLIADFSKPEAPLQIHAAMLALDQFQENYNRKPNIRCQQDSDELLKLTIAICETLEEKKPKSYTAAEATLKINPQLKIDAHLNKVCPATESIYSDEFYTKQDIIITALDNVEARRYVDRYVLKIQMHKELLSFLFLFFTLTFEKLPNFLIIFYVTNSTTQIQAC</sequence>
<evidence type="ECO:0000313" key="16">
    <source>
        <dbReference type="Proteomes" id="UP000001075"/>
    </source>
</evidence>
<dbReference type="Pfam" id="PF00001">
    <property type="entry name" value="7tm_1"/>
    <property type="match status" value="1"/>
</dbReference>
<comment type="similarity">
    <text evidence="12">Belongs to the G-protein coupled receptor 1 family.</text>
</comment>
<protein>
    <recommendedName>
        <fullName evidence="2">Gonadotropin-releasing hormone receptor</fullName>
    </recommendedName>
</protein>
<keyword evidence="3" id="KW-1003">Cell membrane</keyword>
<dbReference type="SUPFAM" id="SSF69572">
    <property type="entry name" value="Activating enzymes of the ubiquitin-like proteins"/>
    <property type="match status" value="2"/>
</dbReference>
<keyword evidence="6 12" id="KW-0297">G-protein coupled receptor</keyword>
<evidence type="ECO:0000256" key="2">
    <source>
        <dbReference type="ARBA" id="ARBA00016040"/>
    </source>
</evidence>
<dbReference type="Gene3D" id="1.20.1070.10">
    <property type="entry name" value="Rhodopsin 7-helix transmembrane proteins"/>
    <property type="match status" value="1"/>
</dbReference>
<dbReference type="Pfam" id="PF00899">
    <property type="entry name" value="ThiF"/>
    <property type="match status" value="1"/>
</dbReference>
<dbReference type="GO" id="GO:0005886">
    <property type="term" value="C:plasma membrane"/>
    <property type="evidence" value="ECO:0007669"/>
    <property type="project" value="UniProtKB-SubCell"/>
</dbReference>
<evidence type="ECO:0000256" key="3">
    <source>
        <dbReference type="ARBA" id="ARBA00022475"/>
    </source>
</evidence>
<comment type="subcellular location">
    <subcellularLocation>
        <location evidence="1">Cell membrane</location>
        <topology evidence="1">Multi-pass membrane protein</topology>
    </subcellularLocation>
</comment>
<dbReference type="PROSITE" id="PS50262">
    <property type="entry name" value="G_PROTEIN_RECEP_F1_2"/>
    <property type="match status" value="1"/>
</dbReference>
<evidence type="ECO:0000259" key="14">
    <source>
        <dbReference type="PROSITE" id="PS50262"/>
    </source>
</evidence>
<dbReference type="SUPFAM" id="SSF81321">
    <property type="entry name" value="Family A G protein-coupled receptor-like"/>
    <property type="match status" value="1"/>
</dbReference>
<feature type="transmembrane region" description="Helical" evidence="13">
    <location>
        <begin position="158"/>
        <end position="178"/>
    </location>
</feature>
<keyword evidence="5 13" id="KW-1133">Transmembrane helix</keyword>
<evidence type="ECO:0000256" key="9">
    <source>
        <dbReference type="ARBA" id="ARBA00023170"/>
    </source>
</evidence>
<dbReference type="InterPro" id="IPR000276">
    <property type="entry name" value="GPCR_Rhodpsn"/>
</dbReference>
<dbReference type="FunCoup" id="G3IGP2">
    <property type="interactions" value="763"/>
</dbReference>
<keyword evidence="10" id="KW-0325">Glycoprotein</keyword>
<dbReference type="PRINTS" id="PR00529">
    <property type="entry name" value="GNADOTRPHINR"/>
</dbReference>
<evidence type="ECO:0000256" key="13">
    <source>
        <dbReference type="SAM" id="Phobius"/>
    </source>
</evidence>
<feature type="transmembrane region" description="Helical" evidence="13">
    <location>
        <begin position="117"/>
        <end position="137"/>
    </location>
</feature>
<dbReference type="InterPro" id="IPR035985">
    <property type="entry name" value="Ubiquitin-activating_enz"/>
</dbReference>
<dbReference type="GO" id="GO:0032870">
    <property type="term" value="P:cellular response to hormone stimulus"/>
    <property type="evidence" value="ECO:0007669"/>
    <property type="project" value="TreeGrafter"/>
</dbReference>
<dbReference type="PANTHER" id="PTHR24241:SF22">
    <property type="entry name" value="GONADOTROPIN-RELEASING HORMONE RECEPTOR"/>
    <property type="match status" value="1"/>
</dbReference>
<feature type="domain" description="G-protein coupled receptors family 1 profile" evidence="14">
    <location>
        <begin position="52"/>
        <end position="240"/>
    </location>
</feature>
<evidence type="ECO:0000256" key="12">
    <source>
        <dbReference type="RuleBase" id="RU000688"/>
    </source>
</evidence>
<keyword evidence="8" id="KW-1015">Disulfide bond</keyword>
<reference evidence="16" key="1">
    <citation type="journal article" date="2011" name="Nat. Biotechnol.">
        <title>The genomic sequence of the Chinese hamster ovary (CHO)-K1 cell line.</title>
        <authorList>
            <person name="Xu X."/>
            <person name="Nagarajan H."/>
            <person name="Lewis N.E."/>
            <person name="Pan S."/>
            <person name="Cai Z."/>
            <person name="Liu X."/>
            <person name="Chen W."/>
            <person name="Xie M."/>
            <person name="Wang W."/>
            <person name="Hammond S."/>
            <person name="Andersen M.R."/>
            <person name="Neff N."/>
            <person name="Passarelli B."/>
            <person name="Koh W."/>
            <person name="Fan H.C."/>
            <person name="Wang J."/>
            <person name="Gui Y."/>
            <person name="Lee K.H."/>
            <person name="Betenbaugh M.J."/>
            <person name="Quake S.R."/>
            <person name="Famili I."/>
            <person name="Palsson B.O."/>
            <person name="Wang J."/>
        </authorList>
    </citation>
    <scope>NUCLEOTIDE SEQUENCE [LARGE SCALE GENOMIC DNA]</scope>
    <source>
        <strain evidence="16">CHO K1 cell line</strain>
    </source>
</reference>
<dbReference type="GO" id="GO:0004930">
    <property type="term" value="F:G protein-coupled receptor activity"/>
    <property type="evidence" value="ECO:0007669"/>
    <property type="project" value="UniProtKB-KW"/>
</dbReference>
<dbReference type="AlphaFoldDB" id="G3IGP2"/>
<keyword evidence="4 12" id="KW-0812">Transmembrane</keyword>
<gene>
    <name evidence="15" type="ORF">I79_022962</name>
</gene>
<evidence type="ECO:0000256" key="6">
    <source>
        <dbReference type="ARBA" id="ARBA00023040"/>
    </source>
</evidence>
<dbReference type="InterPro" id="IPR000594">
    <property type="entry name" value="ThiF_NAD_FAD-bd"/>
</dbReference>
<evidence type="ECO:0000256" key="1">
    <source>
        <dbReference type="ARBA" id="ARBA00004651"/>
    </source>
</evidence>
<dbReference type="Pfam" id="PF16191">
    <property type="entry name" value="E1_4HB"/>
    <property type="match status" value="1"/>
</dbReference>
<keyword evidence="9 12" id="KW-0675">Receptor</keyword>
<keyword evidence="7 13" id="KW-0472">Membrane</keyword>
<accession>G3IGP2</accession>
<feature type="transmembrane region" description="Helical" evidence="13">
    <location>
        <begin position="37"/>
        <end position="57"/>
    </location>
</feature>
<proteinExistence type="inferred from homology"/>
<dbReference type="PaxDb" id="10029-XP_007636293.1"/>
<name>G3IGP2_CRIGR</name>
<evidence type="ECO:0000256" key="4">
    <source>
        <dbReference type="ARBA" id="ARBA00022692"/>
    </source>
</evidence>
<evidence type="ECO:0000256" key="11">
    <source>
        <dbReference type="ARBA" id="ARBA00023224"/>
    </source>
</evidence>
<dbReference type="PRINTS" id="PR00237">
    <property type="entry name" value="GPCRRHODOPSN"/>
</dbReference>
<dbReference type="eggNOG" id="KOG3656">
    <property type="taxonomic scope" value="Eukaryota"/>
</dbReference>
<dbReference type="STRING" id="10029.G3IGP2"/>
<organism evidence="15 16">
    <name type="scientific">Cricetulus griseus</name>
    <name type="common">Chinese hamster</name>
    <name type="synonym">Cricetulus barabensis griseus</name>
    <dbReference type="NCBI Taxonomy" id="10029"/>
    <lineage>
        <taxon>Eukaryota</taxon>
        <taxon>Metazoa</taxon>
        <taxon>Chordata</taxon>
        <taxon>Craniata</taxon>
        <taxon>Vertebrata</taxon>
        <taxon>Euteleostomi</taxon>
        <taxon>Mammalia</taxon>
        <taxon>Eutheria</taxon>
        <taxon>Euarchontoglires</taxon>
        <taxon>Glires</taxon>
        <taxon>Rodentia</taxon>
        <taxon>Myomorpha</taxon>
        <taxon>Muroidea</taxon>
        <taxon>Cricetidae</taxon>
        <taxon>Cricetinae</taxon>
        <taxon>Cricetulus</taxon>
    </lineage>
</organism>
<dbReference type="PANTHER" id="PTHR24241">
    <property type="entry name" value="NEUROPEPTIDE RECEPTOR-RELATED G-PROTEIN COUPLED RECEPTOR"/>
    <property type="match status" value="1"/>
</dbReference>
<evidence type="ECO:0000313" key="15">
    <source>
        <dbReference type="EMBL" id="EGW11756.1"/>
    </source>
</evidence>
<evidence type="ECO:0000256" key="8">
    <source>
        <dbReference type="ARBA" id="ARBA00023157"/>
    </source>
</evidence>
<dbReference type="InterPro" id="IPR001658">
    <property type="entry name" value="GphnRH_fam_rcpt"/>
</dbReference>
<evidence type="ECO:0000256" key="5">
    <source>
        <dbReference type="ARBA" id="ARBA00022989"/>
    </source>
</evidence>
<feature type="transmembrane region" description="Helical" evidence="13">
    <location>
        <begin position="78"/>
        <end position="97"/>
    </location>
</feature>
<keyword evidence="11 12" id="KW-0807">Transducer</keyword>
<dbReference type="InParanoid" id="G3IGP2"/>
<dbReference type="Gene3D" id="3.40.50.720">
    <property type="entry name" value="NAD(P)-binding Rossmann-like Domain"/>
    <property type="match status" value="2"/>
</dbReference>
<dbReference type="GO" id="GO:0008641">
    <property type="term" value="F:ubiquitin-like modifier activating enzyme activity"/>
    <property type="evidence" value="ECO:0007669"/>
    <property type="project" value="InterPro"/>
</dbReference>
<dbReference type="GO" id="GO:0042277">
    <property type="term" value="F:peptide binding"/>
    <property type="evidence" value="ECO:0007669"/>
    <property type="project" value="TreeGrafter"/>
</dbReference>
<feature type="transmembrane region" description="Helical" evidence="13">
    <location>
        <begin position="470"/>
        <end position="494"/>
    </location>
</feature>
<evidence type="ECO:0000256" key="10">
    <source>
        <dbReference type="ARBA" id="ARBA00023180"/>
    </source>
</evidence>
<dbReference type="InterPro" id="IPR032420">
    <property type="entry name" value="E1_4HB"/>
</dbReference>
<dbReference type="GO" id="GO:0016500">
    <property type="term" value="F:protein-hormone receptor activity"/>
    <property type="evidence" value="ECO:0007669"/>
    <property type="project" value="InterPro"/>
</dbReference>
<dbReference type="EMBL" id="JH002604">
    <property type="protein sequence ID" value="EGW11756.1"/>
    <property type="molecule type" value="Genomic_DNA"/>
</dbReference>